<organism evidence="1 2">
    <name type="scientific">Asticcacaulis taihuensis</name>
    <dbReference type="NCBI Taxonomy" id="260084"/>
    <lineage>
        <taxon>Bacteria</taxon>
        <taxon>Pseudomonadati</taxon>
        <taxon>Pseudomonadota</taxon>
        <taxon>Alphaproteobacteria</taxon>
        <taxon>Caulobacterales</taxon>
        <taxon>Caulobacteraceae</taxon>
        <taxon>Asticcacaulis</taxon>
    </lineage>
</organism>
<dbReference type="OrthoDB" id="7631458at2"/>
<gene>
    <name evidence="1" type="ORF">SAMN02927928_0938</name>
</gene>
<evidence type="ECO:0000313" key="2">
    <source>
        <dbReference type="Proteomes" id="UP000199150"/>
    </source>
</evidence>
<accession>A0A1G4Q5H6</accession>
<dbReference type="InterPro" id="IPR021660">
    <property type="entry name" value="DUF3253"/>
</dbReference>
<dbReference type="AlphaFoldDB" id="A0A1G4Q5H6"/>
<dbReference type="SUPFAM" id="SSF46785">
    <property type="entry name" value="Winged helix' DNA-binding domain"/>
    <property type="match status" value="1"/>
</dbReference>
<dbReference type="EMBL" id="FMTS01000001">
    <property type="protein sequence ID" value="SCW39894.1"/>
    <property type="molecule type" value="Genomic_DNA"/>
</dbReference>
<dbReference type="STRING" id="260084.SAMN02927928_0938"/>
<keyword evidence="2" id="KW-1185">Reference proteome</keyword>
<evidence type="ECO:0008006" key="3">
    <source>
        <dbReference type="Google" id="ProtNLM"/>
    </source>
</evidence>
<reference evidence="2" key="1">
    <citation type="submission" date="2016-10" db="EMBL/GenBank/DDBJ databases">
        <authorList>
            <person name="Varghese N."/>
            <person name="Submissions S."/>
        </authorList>
    </citation>
    <scope>NUCLEOTIDE SEQUENCE [LARGE SCALE GENOMIC DNA]</scope>
    <source>
        <strain evidence="2">CGMCC 1.3431</strain>
    </source>
</reference>
<evidence type="ECO:0000313" key="1">
    <source>
        <dbReference type="EMBL" id="SCW39894.1"/>
    </source>
</evidence>
<name>A0A1G4Q5H6_9CAUL</name>
<proteinExistence type="predicted"/>
<protein>
    <recommendedName>
        <fullName evidence="3">DUF3253 domain-containing protein</fullName>
    </recommendedName>
</protein>
<sequence length="86" mass="9658">MSQLVEETLFDLLSQVRTGDSISPNEVAKAIDAVNWRRELPKVRAVIIGLARQGRLDVLRKGKPIEPEGFKGVYRVRLAQNETQSV</sequence>
<dbReference type="RefSeq" id="WP_090644225.1">
    <property type="nucleotide sequence ID" value="NZ_CBCRYE010000001.1"/>
</dbReference>
<dbReference type="InterPro" id="IPR036390">
    <property type="entry name" value="WH_DNA-bd_sf"/>
</dbReference>
<dbReference type="Proteomes" id="UP000199150">
    <property type="component" value="Unassembled WGS sequence"/>
</dbReference>
<dbReference type="Pfam" id="PF11625">
    <property type="entry name" value="DUF3253"/>
    <property type="match status" value="1"/>
</dbReference>
<dbReference type="InterPro" id="IPR036388">
    <property type="entry name" value="WH-like_DNA-bd_sf"/>
</dbReference>
<dbReference type="Gene3D" id="1.10.10.10">
    <property type="entry name" value="Winged helix-like DNA-binding domain superfamily/Winged helix DNA-binding domain"/>
    <property type="match status" value="1"/>
</dbReference>